<sequence>MAQDKIFQYLMDQMFPYFYVKYGEIPLDLERTDSFVANNVLTEDLFEVIAETLYVVGCVLLFSWSNFLNEHYALMALSPKHYISLVTEACYIENHFNCSIYERFISVCSLVTVMGKYTYTRTNQAFYKLTPLILTVFFENVMKKDFEKHGSWKNLEKYLTKVRSSDWYDNFKSSRNFIDHFDSFPEEMKTKVKELAVRRRSIRESDAIVKTIRNESEISDLIQKVLISTETSILYELCWLSFDEKPRISKKDEVSASNSSPCSSTICLQESEDAFKLNPISDSRLEDNRAYIKKTNNASFSTSHSKTKVSSIGHNAKAETSVAKGSESTCLAPNTESSR</sequence>
<proteinExistence type="predicted"/>
<name>A0A8X6IHM1_TRICU</name>
<dbReference type="AlphaFoldDB" id="A0A8X6IHM1"/>
<reference evidence="2" key="1">
    <citation type="submission" date="2020-07" db="EMBL/GenBank/DDBJ databases">
        <title>Multicomponent nature underlies the extraordinary mechanical properties of spider dragline silk.</title>
        <authorList>
            <person name="Kono N."/>
            <person name="Nakamura H."/>
            <person name="Mori M."/>
            <person name="Yoshida Y."/>
            <person name="Ohtoshi R."/>
            <person name="Malay A.D."/>
            <person name="Moran D.A.P."/>
            <person name="Tomita M."/>
            <person name="Numata K."/>
            <person name="Arakawa K."/>
        </authorList>
    </citation>
    <scope>NUCLEOTIDE SEQUENCE</scope>
</reference>
<accession>A0A8X6IHM1</accession>
<dbReference type="EMBL" id="BMAO01038071">
    <property type="protein sequence ID" value="GFR22354.1"/>
    <property type="molecule type" value="Genomic_DNA"/>
</dbReference>
<evidence type="ECO:0000256" key="1">
    <source>
        <dbReference type="SAM" id="MobiDB-lite"/>
    </source>
</evidence>
<protein>
    <submittedName>
        <fullName evidence="2">Uncharacterized protein</fullName>
    </submittedName>
</protein>
<organism evidence="2 3">
    <name type="scientific">Trichonephila clavata</name>
    <name type="common">Joro spider</name>
    <name type="synonym">Nephila clavata</name>
    <dbReference type="NCBI Taxonomy" id="2740835"/>
    <lineage>
        <taxon>Eukaryota</taxon>
        <taxon>Metazoa</taxon>
        <taxon>Ecdysozoa</taxon>
        <taxon>Arthropoda</taxon>
        <taxon>Chelicerata</taxon>
        <taxon>Arachnida</taxon>
        <taxon>Araneae</taxon>
        <taxon>Araneomorphae</taxon>
        <taxon>Entelegynae</taxon>
        <taxon>Araneoidea</taxon>
        <taxon>Nephilidae</taxon>
        <taxon>Trichonephila</taxon>
    </lineage>
</organism>
<feature type="compositionally biased region" description="Polar residues" evidence="1">
    <location>
        <begin position="296"/>
        <end position="313"/>
    </location>
</feature>
<feature type="compositionally biased region" description="Polar residues" evidence="1">
    <location>
        <begin position="326"/>
        <end position="339"/>
    </location>
</feature>
<feature type="region of interest" description="Disordered" evidence="1">
    <location>
        <begin position="296"/>
        <end position="339"/>
    </location>
</feature>
<comment type="caution">
    <text evidence="2">The sequence shown here is derived from an EMBL/GenBank/DDBJ whole genome shotgun (WGS) entry which is preliminary data.</text>
</comment>
<keyword evidence="3" id="KW-1185">Reference proteome</keyword>
<evidence type="ECO:0000313" key="2">
    <source>
        <dbReference type="EMBL" id="GFR22354.1"/>
    </source>
</evidence>
<evidence type="ECO:0000313" key="3">
    <source>
        <dbReference type="Proteomes" id="UP000887116"/>
    </source>
</evidence>
<dbReference type="Proteomes" id="UP000887116">
    <property type="component" value="Unassembled WGS sequence"/>
</dbReference>
<gene>
    <name evidence="2" type="primary">NCL1_47773</name>
    <name evidence="2" type="ORF">TNCT_159471</name>
</gene>